<organism evidence="1 2">
    <name type="scientific">Limnohabitans lacus</name>
    <dbReference type="NCBI Taxonomy" id="3045173"/>
    <lineage>
        <taxon>Bacteria</taxon>
        <taxon>Pseudomonadati</taxon>
        <taxon>Pseudomonadota</taxon>
        <taxon>Betaproteobacteria</taxon>
        <taxon>Burkholderiales</taxon>
        <taxon>Comamonadaceae</taxon>
        <taxon>Limnohabitans</taxon>
    </lineage>
</organism>
<proteinExistence type="predicted"/>
<gene>
    <name evidence="1" type="ORF">QLQ16_12150</name>
</gene>
<dbReference type="Proteomes" id="UP001431902">
    <property type="component" value="Unassembled WGS sequence"/>
</dbReference>
<dbReference type="RefSeq" id="WP_283224946.1">
    <property type="nucleotide sequence ID" value="NZ_JASGBH010000009.1"/>
</dbReference>
<name>A0ABT6X8Z3_9BURK</name>
<accession>A0ABT6X8Z3</accession>
<keyword evidence="2" id="KW-1185">Reference proteome</keyword>
<dbReference type="InterPro" id="IPR027417">
    <property type="entry name" value="P-loop_NTPase"/>
</dbReference>
<evidence type="ECO:0000313" key="1">
    <source>
        <dbReference type="EMBL" id="MDI9234584.1"/>
    </source>
</evidence>
<dbReference type="EMBL" id="JASGBH010000009">
    <property type="protein sequence ID" value="MDI9234584.1"/>
    <property type="molecule type" value="Genomic_DNA"/>
</dbReference>
<dbReference type="Gene3D" id="3.40.50.300">
    <property type="entry name" value="P-loop containing nucleotide triphosphate hydrolases"/>
    <property type="match status" value="1"/>
</dbReference>
<protein>
    <recommendedName>
        <fullName evidence="3">DNA helicase</fullName>
    </recommendedName>
</protein>
<reference evidence="1" key="1">
    <citation type="submission" date="2023-05" db="EMBL/GenBank/DDBJ databases">
        <title>Limnohabitans sp. strain HM2-2 Genome sequencing and assembly.</title>
        <authorList>
            <person name="Jung Y."/>
        </authorList>
    </citation>
    <scope>NUCLEOTIDE SEQUENCE</scope>
    <source>
        <strain evidence="1">HM2-2</strain>
    </source>
</reference>
<sequence length="129" mass="14665">MKRLKVPANLAFVDTIAGWSMRYAYAFPGVARPPEGYPVNEEWDQLYEGAARAIQIPAIRQVVEASYDRIFIDEYQDCGDSQHLLATALSKILPTIVFGERFRPRCCSKGCRWVTGLISLSMIPAFLYW</sequence>
<evidence type="ECO:0000313" key="2">
    <source>
        <dbReference type="Proteomes" id="UP001431902"/>
    </source>
</evidence>
<evidence type="ECO:0008006" key="3">
    <source>
        <dbReference type="Google" id="ProtNLM"/>
    </source>
</evidence>
<comment type="caution">
    <text evidence="1">The sequence shown here is derived from an EMBL/GenBank/DDBJ whole genome shotgun (WGS) entry which is preliminary data.</text>
</comment>